<dbReference type="CDD" id="cd00371">
    <property type="entry name" value="HMA"/>
    <property type="match status" value="1"/>
</dbReference>
<dbReference type="GO" id="GO:0016887">
    <property type="term" value="F:ATP hydrolysis activity"/>
    <property type="evidence" value="ECO:0007669"/>
    <property type="project" value="InterPro"/>
</dbReference>
<dbReference type="InterPro" id="IPR023299">
    <property type="entry name" value="ATPase_P-typ_cyto_dom_N"/>
</dbReference>
<dbReference type="Gene3D" id="3.30.70.100">
    <property type="match status" value="1"/>
</dbReference>
<dbReference type="Gene3D" id="3.40.1110.10">
    <property type="entry name" value="Calcium-transporting ATPase, cytoplasmic domain N"/>
    <property type="match status" value="1"/>
</dbReference>
<keyword evidence="4" id="KW-0813">Transport</keyword>
<protein>
    <recommendedName>
        <fullName evidence="3">P-type Cu(+) transporter</fullName>
        <ecNumber evidence="3">7.2.2.8</ecNumber>
    </recommendedName>
</protein>
<evidence type="ECO:0000256" key="5">
    <source>
        <dbReference type="ARBA" id="ARBA00022475"/>
    </source>
</evidence>
<proteinExistence type="inferred from homology"/>
<keyword evidence="10" id="KW-0187">Copper transport</keyword>
<feature type="transmembrane region" description="Helical" evidence="19">
    <location>
        <begin position="442"/>
        <end position="466"/>
    </location>
</feature>
<evidence type="ECO:0000256" key="10">
    <source>
        <dbReference type="ARBA" id="ARBA00022796"/>
    </source>
</evidence>
<dbReference type="AlphaFoldDB" id="A0A9X2ADB6"/>
<evidence type="ECO:0000313" key="22">
    <source>
        <dbReference type="Proteomes" id="UP001139263"/>
    </source>
</evidence>
<feature type="domain" description="HMA" evidence="20">
    <location>
        <begin position="82"/>
        <end position="148"/>
    </location>
</feature>
<dbReference type="SFLD" id="SFLDS00003">
    <property type="entry name" value="Haloacid_Dehalogenase"/>
    <property type="match status" value="1"/>
</dbReference>
<dbReference type="PRINTS" id="PR00119">
    <property type="entry name" value="CATATPASE"/>
</dbReference>
<dbReference type="GO" id="GO:0005524">
    <property type="term" value="F:ATP binding"/>
    <property type="evidence" value="ECO:0007669"/>
    <property type="project" value="UniProtKB-UniRule"/>
</dbReference>
<keyword evidence="13" id="KW-1278">Translocase</keyword>
<dbReference type="Gene3D" id="3.40.50.1000">
    <property type="entry name" value="HAD superfamily/HAD-like"/>
    <property type="match status" value="1"/>
</dbReference>
<dbReference type="InterPro" id="IPR018303">
    <property type="entry name" value="ATPase_P-typ_P_site"/>
</dbReference>
<feature type="transmembrane region" description="Helical" evidence="19">
    <location>
        <begin position="167"/>
        <end position="186"/>
    </location>
</feature>
<evidence type="ECO:0000256" key="14">
    <source>
        <dbReference type="ARBA" id="ARBA00022989"/>
    </source>
</evidence>
<feature type="transmembrane region" description="Helical" evidence="19">
    <location>
        <begin position="259"/>
        <end position="275"/>
    </location>
</feature>
<dbReference type="Pfam" id="PF00702">
    <property type="entry name" value="Hydrolase"/>
    <property type="match status" value="1"/>
</dbReference>
<dbReference type="InterPro" id="IPR006121">
    <property type="entry name" value="HMA_dom"/>
</dbReference>
<dbReference type="Pfam" id="PF00403">
    <property type="entry name" value="HMA"/>
    <property type="match status" value="1"/>
</dbReference>
<evidence type="ECO:0000259" key="20">
    <source>
        <dbReference type="PROSITE" id="PS50846"/>
    </source>
</evidence>
<keyword evidence="6" id="KW-0597">Phosphoprotein</keyword>
<keyword evidence="17 19" id="KW-0472">Membrane</keyword>
<dbReference type="NCBIfam" id="TIGR01525">
    <property type="entry name" value="ATPase-IB_hvy"/>
    <property type="match status" value="1"/>
</dbReference>
<dbReference type="GO" id="GO:0043682">
    <property type="term" value="F:P-type divalent copper transporter activity"/>
    <property type="evidence" value="ECO:0007669"/>
    <property type="project" value="TreeGrafter"/>
</dbReference>
<gene>
    <name evidence="21" type="primary">copA_3</name>
    <name evidence="21" type="ORF">MM817_00428</name>
</gene>
<evidence type="ECO:0000256" key="2">
    <source>
        <dbReference type="ARBA" id="ARBA00006024"/>
    </source>
</evidence>
<organism evidence="21 22">
    <name type="scientific">Sulfoacidibacillus ferrooxidans</name>
    <dbReference type="NCBI Taxonomy" id="2005001"/>
    <lineage>
        <taxon>Bacteria</taxon>
        <taxon>Bacillati</taxon>
        <taxon>Bacillota</taxon>
        <taxon>Bacilli</taxon>
        <taxon>Bacillales</taxon>
        <taxon>Alicyclobacillaceae</taxon>
        <taxon>Sulfoacidibacillus</taxon>
    </lineage>
</organism>
<accession>A0A9X2ADB6</accession>
<evidence type="ECO:0000256" key="16">
    <source>
        <dbReference type="ARBA" id="ARBA00023065"/>
    </source>
</evidence>
<evidence type="ECO:0000256" key="13">
    <source>
        <dbReference type="ARBA" id="ARBA00022967"/>
    </source>
</evidence>
<dbReference type="RefSeq" id="WP_241711787.1">
    <property type="nucleotide sequence ID" value="NZ_JALBUF010000001.1"/>
</dbReference>
<dbReference type="SUPFAM" id="SSF56784">
    <property type="entry name" value="HAD-like"/>
    <property type="match status" value="1"/>
</dbReference>
<dbReference type="InterPro" id="IPR044492">
    <property type="entry name" value="P_typ_ATPase_HD_dom"/>
</dbReference>
<evidence type="ECO:0000256" key="9">
    <source>
        <dbReference type="ARBA" id="ARBA00022741"/>
    </source>
</evidence>
<keyword evidence="11 19" id="KW-0067">ATP-binding</keyword>
<dbReference type="SUPFAM" id="SSF55008">
    <property type="entry name" value="HMA, heavy metal-associated domain"/>
    <property type="match status" value="1"/>
</dbReference>
<sequence length="820" mass="89950">MSQWIEENGQSIRSCDLCGQMAWLPIPSDHHIFCCHGCKELYHFLGAEQVEILKQQPGLNWDRVQGDIERTTGSVLQALDPRHVELRIEGITCPSCAILIEQVLLRKTGVMAAKIDFTQSIAEISLDASLISQEQVQTHIGKLGYRANPIAQMHGDVLAGALLMRRFLVACILTAIMMMVSVPIWSGDLPLFPVSVRYVLMDTLLVLATVVLFYSGWPFLRGAFASIKSRVPTMDLLVSIGSVCAYGYSVVSLLTTQEFLYFDTVGLLITFLLLSRNLEYATRERAQSVLHVVKRLIPKEMRVLQDGYESVKNVCDVQCKEQFVLSSGEVSPVDGKIVKGEVAVDESVLTGEAKRVEKGVRDLIYAGTRVFGHRVILEVIRTTDTLLEQTAQYVRLAQASHSHWNRLADRLVRVFVPFVLTVALSTWIYLELIAHMAPSQALLRAIAVLVIGCPCALSIATPLAILGASQRLSTNGVLLRSPDALERAGRIEKVVFDKTGTITTGRLHVEDYLAVENVALLQWVASAEVPSEHPIADALVRKARELDIPLKQVTSFVSHTSMGIEAVIDGHVLRVGACVEKDTVPVQWRERIEKWQNAGFTIIYVLMDEVLCGVISLSDELRQDIHAVIAELRKAGMSVSIASGDSERATSQMAHAIGITEYAGRQTALEKSQLVHLLKEDGKHVAFIGDGVNDSPALVAADLGIAMGSSADIALEAGHLVLAHNNIAAIPITFYIARMTTAVIRQNLLWAIGYNIIAQMLAVTGIASPAMAALAMLLSSAFVLGNSLRVTGFSPLRYIRRVATIILFATSLWFLALYQF</sequence>
<dbReference type="GO" id="GO:0005507">
    <property type="term" value="F:copper ion binding"/>
    <property type="evidence" value="ECO:0007669"/>
    <property type="project" value="TreeGrafter"/>
</dbReference>
<keyword evidence="14 19" id="KW-1133">Transmembrane helix</keyword>
<dbReference type="PANTHER" id="PTHR43520">
    <property type="entry name" value="ATP7, ISOFORM B"/>
    <property type="match status" value="1"/>
</dbReference>
<dbReference type="PROSITE" id="PS00154">
    <property type="entry name" value="ATPASE_E1_E2"/>
    <property type="match status" value="1"/>
</dbReference>
<dbReference type="NCBIfam" id="TIGR01494">
    <property type="entry name" value="ATPase_P-type"/>
    <property type="match status" value="1"/>
</dbReference>
<dbReference type="InterPro" id="IPR023214">
    <property type="entry name" value="HAD_sf"/>
</dbReference>
<comment type="catalytic activity">
    <reaction evidence="18">
        <text>Cu(+)(in) + ATP + H2O = Cu(+)(out) + ADP + phosphate + H(+)</text>
        <dbReference type="Rhea" id="RHEA:25792"/>
        <dbReference type="ChEBI" id="CHEBI:15377"/>
        <dbReference type="ChEBI" id="CHEBI:15378"/>
        <dbReference type="ChEBI" id="CHEBI:30616"/>
        <dbReference type="ChEBI" id="CHEBI:43474"/>
        <dbReference type="ChEBI" id="CHEBI:49552"/>
        <dbReference type="ChEBI" id="CHEBI:456216"/>
        <dbReference type="EC" id="7.2.2.8"/>
    </reaction>
</comment>
<dbReference type="Proteomes" id="UP001139263">
    <property type="component" value="Unassembled WGS sequence"/>
</dbReference>
<keyword evidence="9 19" id="KW-0547">Nucleotide-binding</keyword>
<comment type="similarity">
    <text evidence="2 19">Belongs to the cation transport ATPase (P-type) (TC 3.A.3) family. Type IB subfamily.</text>
</comment>
<dbReference type="EC" id="7.2.2.8" evidence="3"/>
<keyword evidence="8 19" id="KW-0479">Metal-binding</keyword>
<keyword evidence="5 19" id="KW-1003">Cell membrane</keyword>
<dbReference type="PROSITE" id="PS01229">
    <property type="entry name" value="COF_2"/>
    <property type="match status" value="1"/>
</dbReference>
<dbReference type="GO" id="GO:0005886">
    <property type="term" value="C:plasma membrane"/>
    <property type="evidence" value="ECO:0007669"/>
    <property type="project" value="UniProtKB-SubCell"/>
</dbReference>
<feature type="transmembrane region" description="Helical" evidence="19">
    <location>
        <begin position="411"/>
        <end position="430"/>
    </location>
</feature>
<dbReference type="PANTHER" id="PTHR43520:SF5">
    <property type="entry name" value="CATION-TRANSPORTING P-TYPE ATPASE-RELATED"/>
    <property type="match status" value="1"/>
</dbReference>
<evidence type="ECO:0000256" key="4">
    <source>
        <dbReference type="ARBA" id="ARBA00022448"/>
    </source>
</evidence>
<evidence type="ECO:0000256" key="12">
    <source>
        <dbReference type="ARBA" id="ARBA00022842"/>
    </source>
</evidence>
<evidence type="ECO:0000313" key="21">
    <source>
        <dbReference type="EMBL" id="MCI0182172.1"/>
    </source>
</evidence>
<evidence type="ECO:0000256" key="3">
    <source>
        <dbReference type="ARBA" id="ARBA00012517"/>
    </source>
</evidence>
<keyword evidence="15" id="KW-0186">Copper</keyword>
<evidence type="ECO:0000256" key="19">
    <source>
        <dbReference type="RuleBase" id="RU362081"/>
    </source>
</evidence>
<comment type="caution">
    <text evidence="21">The sequence shown here is derived from an EMBL/GenBank/DDBJ whole genome shotgun (WGS) entry which is preliminary data.</text>
</comment>
<comment type="subcellular location">
    <subcellularLocation>
        <location evidence="1">Cell membrane</location>
        <topology evidence="1">Multi-pass membrane protein</topology>
    </subcellularLocation>
</comment>
<dbReference type="InterPro" id="IPR001757">
    <property type="entry name" value="P_typ_ATPase"/>
</dbReference>
<dbReference type="PROSITE" id="PS50846">
    <property type="entry name" value="HMA_2"/>
    <property type="match status" value="1"/>
</dbReference>
<keyword evidence="16" id="KW-0406">Ion transport</keyword>
<dbReference type="SUPFAM" id="SSF81665">
    <property type="entry name" value="Calcium ATPase, transmembrane domain M"/>
    <property type="match status" value="1"/>
</dbReference>
<dbReference type="GO" id="GO:0140581">
    <property type="term" value="F:P-type monovalent copper transporter activity"/>
    <property type="evidence" value="ECO:0007669"/>
    <property type="project" value="UniProtKB-EC"/>
</dbReference>
<evidence type="ECO:0000256" key="1">
    <source>
        <dbReference type="ARBA" id="ARBA00004651"/>
    </source>
</evidence>
<dbReference type="InterPro" id="IPR059000">
    <property type="entry name" value="ATPase_P-type_domA"/>
</dbReference>
<dbReference type="SFLD" id="SFLDG00002">
    <property type="entry name" value="C1.7:_P-type_atpase_like"/>
    <property type="match status" value="1"/>
</dbReference>
<dbReference type="SUPFAM" id="SSF81653">
    <property type="entry name" value="Calcium ATPase, transduction domain A"/>
    <property type="match status" value="1"/>
</dbReference>
<dbReference type="NCBIfam" id="TIGR01511">
    <property type="entry name" value="ATPase-IB1_Cu"/>
    <property type="match status" value="1"/>
</dbReference>
<dbReference type="FunFam" id="3.30.70.100:FF:000001">
    <property type="entry name" value="ATPase copper transporting beta"/>
    <property type="match status" value="1"/>
</dbReference>
<keyword evidence="22" id="KW-1185">Reference proteome</keyword>
<evidence type="ECO:0000256" key="15">
    <source>
        <dbReference type="ARBA" id="ARBA00023008"/>
    </source>
</evidence>
<feature type="transmembrane region" description="Helical" evidence="19">
    <location>
        <begin position="798"/>
        <end position="818"/>
    </location>
</feature>
<dbReference type="InterPro" id="IPR008250">
    <property type="entry name" value="ATPase_P-typ_transduc_dom_A_sf"/>
</dbReference>
<dbReference type="InterPro" id="IPR027256">
    <property type="entry name" value="P-typ_ATPase_IB"/>
</dbReference>
<dbReference type="InterPro" id="IPR017969">
    <property type="entry name" value="Heavy-metal-associated_CS"/>
</dbReference>
<dbReference type="SFLD" id="SFLDF00027">
    <property type="entry name" value="p-type_atpase"/>
    <property type="match status" value="1"/>
</dbReference>
<feature type="transmembrane region" description="Helical" evidence="19">
    <location>
        <begin position="198"/>
        <end position="220"/>
    </location>
</feature>
<dbReference type="Gene3D" id="2.70.150.10">
    <property type="entry name" value="Calcium-transporting ATPase, cytoplasmic transduction domain A"/>
    <property type="match status" value="1"/>
</dbReference>
<evidence type="ECO:0000256" key="11">
    <source>
        <dbReference type="ARBA" id="ARBA00022840"/>
    </source>
</evidence>
<dbReference type="GO" id="GO:0055070">
    <property type="term" value="P:copper ion homeostasis"/>
    <property type="evidence" value="ECO:0007669"/>
    <property type="project" value="TreeGrafter"/>
</dbReference>
<evidence type="ECO:0000256" key="18">
    <source>
        <dbReference type="ARBA" id="ARBA00049289"/>
    </source>
</evidence>
<dbReference type="InterPro" id="IPR036412">
    <property type="entry name" value="HAD-like_sf"/>
</dbReference>
<dbReference type="Pfam" id="PF00122">
    <property type="entry name" value="E1-E2_ATPase"/>
    <property type="match status" value="1"/>
</dbReference>
<name>A0A9X2ADB6_9BACL</name>
<keyword evidence="12" id="KW-0460">Magnesium</keyword>
<evidence type="ECO:0000256" key="7">
    <source>
        <dbReference type="ARBA" id="ARBA00022692"/>
    </source>
</evidence>
<feature type="transmembrane region" description="Helical" evidence="19">
    <location>
        <begin position="748"/>
        <end position="778"/>
    </location>
</feature>
<keyword evidence="7 19" id="KW-0812">Transmembrane</keyword>
<reference evidence="21" key="1">
    <citation type="submission" date="2022-03" db="EMBL/GenBank/DDBJ databases">
        <title>Draft Genome Sequence of Firmicute Strain S0AB, a Heterotrophic Iron/Sulfur-Oxidizing Extreme Acidophile.</title>
        <authorList>
            <person name="Vergara E."/>
            <person name="Pakostova E."/>
            <person name="Johnson D.B."/>
            <person name="Holmes D.S."/>
        </authorList>
    </citation>
    <scope>NUCLEOTIDE SEQUENCE</scope>
    <source>
        <strain evidence="21">S0AB</strain>
    </source>
</reference>
<dbReference type="PROSITE" id="PS01047">
    <property type="entry name" value="HMA_1"/>
    <property type="match status" value="1"/>
</dbReference>
<evidence type="ECO:0000256" key="6">
    <source>
        <dbReference type="ARBA" id="ARBA00022553"/>
    </source>
</evidence>
<feature type="transmembrane region" description="Helical" evidence="19">
    <location>
        <begin position="232"/>
        <end position="253"/>
    </location>
</feature>
<dbReference type="InterPro" id="IPR036163">
    <property type="entry name" value="HMA_dom_sf"/>
</dbReference>
<evidence type="ECO:0000256" key="17">
    <source>
        <dbReference type="ARBA" id="ARBA00023136"/>
    </source>
</evidence>
<dbReference type="InterPro" id="IPR023298">
    <property type="entry name" value="ATPase_P-typ_TM_dom_sf"/>
</dbReference>
<dbReference type="EMBL" id="JALBUF010000001">
    <property type="protein sequence ID" value="MCI0182172.1"/>
    <property type="molecule type" value="Genomic_DNA"/>
</dbReference>
<evidence type="ECO:0000256" key="8">
    <source>
        <dbReference type="ARBA" id="ARBA00022723"/>
    </source>
</evidence>